<dbReference type="AlphaFoldDB" id="A0A183G8H3"/>
<keyword evidence="1" id="KW-0732">Signal</keyword>
<accession>A0A183G8H3</accession>
<name>A0A183G8H3_HELPZ</name>
<feature type="chain" id="PRO_5012995055" evidence="1">
    <location>
        <begin position="16"/>
        <end position="150"/>
    </location>
</feature>
<dbReference type="WBParaSite" id="HPBE_0001817101-mRNA-1">
    <property type="protein sequence ID" value="HPBE_0001817101-mRNA-1"/>
    <property type="gene ID" value="HPBE_0001817101"/>
</dbReference>
<organism evidence="2 3">
    <name type="scientific">Heligmosomoides polygyrus</name>
    <name type="common">Parasitic roundworm</name>
    <dbReference type="NCBI Taxonomy" id="6339"/>
    <lineage>
        <taxon>Eukaryota</taxon>
        <taxon>Metazoa</taxon>
        <taxon>Ecdysozoa</taxon>
        <taxon>Nematoda</taxon>
        <taxon>Chromadorea</taxon>
        <taxon>Rhabditida</taxon>
        <taxon>Rhabditina</taxon>
        <taxon>Rhabditomorpha</taxon>
        <taxon>Strongyloidea</taxon>
        <taxon>Heligmosomidae</taxon>
        <taxon>Heligmosomoides</taxon>
    </lineage>
</organism>
<evidence type="ECO:0000256" key="1">
    <source>
        <dbReference type="SAM" id="SignalP"/>
    </source>
</evidence>
<proteinExistence type="predicted"/>
<dbReference type="Proteomes" id="UP000050761">
    <property type="component" value="Unassembled WGS sequence"/>
</dbReference>
<evidence type="ECO:0000313" key="3">
    <source>
        <dbReference type="WBParaSite" id="HPBE_0001817101-mRNA-1"/>
    </source>
</evidence>
<sequence>LALATLLFQCTVVNGLVRTCVVGNKTSNVWEQVDKPICRFEVKFHTYGCVSDPEVKYDIPPNAKHTNVDIIGHDCQFTGMALTCICYGQNCNSDMHSREILAREFARTQRHDYRDFILCYLTDGDKSFGRHNLERELPLFASLNGTETSP</sequence>
<evidence type="ECO:0000313" key="2">
    <source>
        <dbReference type="Proteomes" id="UP000050761"/>
    </source>
</evidence>
<reference evidence="3" key="1">
    <citation type="submission" date="2019-09" db="UniProtKB">
        <authorList>
            <consortium name="WormBaseParasite"/>
        </authorList>
    </citation>
    <scope>IDENTIFICATION</scope>
</reference>
<feature type="signal peptide" evidence="1">
    <location>
        <begin position="1"/>
        <end position="15"/>
    </location>
</feature>
<keyword evidence="2" id="KW-1185">Reference proteome</keyword>
<protein>
    <submittedName>
        <fullName evidence="3">Secreted protein</fullName>
    </submittedName>
</protein>